<dbReference type="NCBIfam" id="TIGR01069">
    <property type="entry name" value="mutS2"/>
    <property type="match status" value="1"/>
</dbReference>
<dbReference type="PANTHER" id="PTHR48466:SF2">
    <property type="entry name" value="OS10G0509000 PROTEIN"/>
    <property type="match status" value="1"/>
</dbReference>
<protein>
    <recommendedName>
        <fullName evidence="7">Endonuclease MutS2</fullName>
        <ecNumber evidence="7">3.1.-.-</ecNumber>
    </recommendedName>
    <alternativeName>
        <fullName evidence="7">Ribosome-associated protein quality control-upstream factor</fullName>
        <shortName evidence="7">RQC-upstream factor</shortName>
        <shortName evidence="7">RqcU</shortName>
        <ecNumber evidence="7">3.6.4.-</ecNumber>
    </alternativeName>
</protein>
<dbReference type="GO" id="GO:0016887">
    <property type="term" value="F:ATP hydrolysis activity"/>
    <property type="evidence" value="ECO:0007669"/>
    <property type="project" value="InterPro"/>
</dbReference>
<dbReference type="PANTHER" id="PTHR48466">
    <property type="entry name" value="OS10G0509000 PROTEIN-RELATED"/>
    <property type="match status" value="1"/>
</dbReference>
<dbReference type="GO" id="GO:0019843">
    <property type="term" value="F:rRNA binding"/>
    <property type="evidence" value="ECO:0007669"/>
    <property type="project" value="UniProtKB-UniRule"/>
</dbReference>
<accession>A0A7X2PCP3</accession>
<dbReference type="GO" id="GO:0004519">
    <property type="term" value="F:endonuclease activity"/>
    <property type="evidence" value="ECO:0007669"/>
    <property type="project" value="UniProtKB-UniRule"/>
</dbReference>
<dbReference type="EC" id="3.6.4.-" evidence="7"/>
<proteinExistence type="inferred from homology"/>
<dbReference type="Gene3D" id="3.40.50.300">
    <property type="entry name" value="P-loop containing nucleotide triphosphate hydrolases"/>
    <property type="match status" value="1"/>
</dbReference>
<keyword evidence="6 7" id="KW-0238">DNA-binding</keyword>
<dbReference type="InterPro" id="IPR036187">
    <property type="entry name" value="DNA_mismatch_repair_MutS_sf"/>
</dbReference>
<dbReference type="GO" id="GO:0045910">
    <property type="term" value="P:negative regulation of DNA recombination"/>
    <property type="evidence" value="ECO:0007669"/>
    <property type="project" value="InterPro"/>
</dbReference>
<evidence type="ECO:0000256" key="1">
    <source>
        <dbReference type="ARBA" id="ARBA00022730"/>
    </source>
</evidence>
<dbReference type="SMART" id="SM00534">
    <property type="entry name" value="MUTSac"/>
    <property type="match status" value="1"/>
</dbReference>
<dbReference type="InterPro" id="IPR002625">
    <property type="entry name" value="Smr_dom"/>
</dbReference>
<dbReference type="InterPro" id="IPR045076">
    <property type="entry name" value="MutS"/>
</dbReference>
<dbReference type="SMART" id="SM00463">
    <property type="entry name" value="SMR"/>
    <property type="match status" value="1"/>
</dbReference>
<dbReference type="AlphaFoldDB" id="A0A7X2PCP3"/>
<comment type="function">
    <text evidence="7">Endonuclease that is involved in the suppression of homologous recombination and thus may have a key role in the control of bacterial genetic diversity.</text>
</comment>
<dbReference type="EC" id="3.1.-.-" evidence="7"/>
<evidence type="ECO:0000256" key="7">
    <source>
        <dbReference type="HAMAP-Rule" id="MF_00092"/>
    </source>
</evidence>
<keyword evidence="7 10" id="KW-0255">Endonuclease</keyword>
<comment type="caution">
    <text evidence="10">The sequence shown here is derived from an EMBL/GenBank/DDBJ whole genome shotgun (WGS) entry which is preliminary data.</text>
</comment>
<dbReference type="Pfam" id="PF20297">
    <property type="entry name" value="MSSS"/>
    <property type="match status" value="1"/>
</dbReference>
<evidence type="ECO:0000256" key="4">
    <source>
        <dbReference type="ARBA" id="ARBA00022840"/>
    </source>
</evidence>
<dbReference type="InterPro" id="IPR027417">
    <property type="entry name" value="P-loop_NTPase"/>
</dbReference>
<evidence type="ECO:0000313" key="11">
    <source>
        <dbReference type="Proteomes" id="UP000460549"/>
    </source>
</evidence>
<keyword evidence="3 7" id="KW-0378">Hydrolase</keyword>
<dbReference type="GO" id="GO:0005524">
    <property type="term" value="F:ATP binding"/>
    <property type="evidence" value="ECO:0007669"/>
    <property type="project" value="UniProtKB-UniRule"/>
</dbReference>
<dbReference type="HAMAP" id="MF_00092">
    <property type="entry name" value="MutS2"/>
    <property type="match status" value="1"/>
</dbReference>
<dbReference type="InterPro" id="IPR005747">
    <property type="entry name" value="MutS2"/>
</dbReference>
<keyword evidence="5 7" id="KW-0694">RNA-binding</keyword>
<keyword evidence="2 7" id="KW-0547">Nucleotide-binding</keyword>
<dbReference type="SUPFAM" id="SSF160443">
    <property type="entry name" value="SMR domain-like"/>
    <property type="match status" value="1"/>
</dbReference>
<dbReference type="GO" id="GO:0006298">
    <property type="term" value="P:mismatch repair"/>
    <property type="evidence" value="ECO:0007669"/>
    <property type="project" value="InterPro"/>
</dbReference>
<keyword evidence="8" id="KW-0175">Coiled coil</keyword>
<dbReference type="FunFam" id="3.40.50.300:FF:000830">
    <property type="entry name" value="Endonuclease MutS2"/>
    <property type="match status" value="1"/>
</dbReference>
<dbReference type="InterPro" id="IPR000432">
    <property type="entry name" value="DNA_mismatch_repair_MutS_C"/>
</dbReference>
<dbReference type="InterPro" id="IPR046893">
    <property type="entry name" value="MSSS"/>
</dbReference>
<dbReference type="InterPro" id="IPR007696">
    <property type="entry name" value="DNA_mismatch_repair_MutS_core"/>
</dbReference>
<dbReference type="SUPFAM" id="SSF48334">
    <property type="entry name" value="DNA repair protein MutS, domain III"/>
    <property type="match status" value="1"/>
</dbReference>
<dbReference type="RefSeq" id="WP_154424909.1">
    <property type="nucleotide sequence ID" value="NZ_VUNN01000005.1"/>
</dbReference>
<evidence type="ECO:0000259" key="9">
    <source>
        <dbReference type="PROSITE" id="PS50828"/>
    </source>
</evidence>
<keyword evidence="7" id="KW-0540">Nuclease</keyword>
<evidence type="ECO:0000256" key="6">
    <source>
        <dbReference type="ARBA" id="ARBA00023125"/>
    </source>
</evidence>
<name>A0A7X2PCP3_9SPIO</name>
<keyword evidence="1 7" id="KW-0699">rRNA-binding</keyword>
<comment type="similarity">
    <text evidence="7">Belongs to the DNA mismatch repair MutS family. MutS2 subfamily.</text>
</comment>
<dbReference type="SMART" id="SM00533">
    <property type="entry name" value="MUTSd"/>
    <property type="match status" value="1"/>
</dbReference>
<reference evidence="10 11" key="1">
    <citation type="submission" date="2019-08" db="EMBL/GenBank/DDBJ databases">
        <title>In-depth cultivation of the pig gut microbiome towards novel bacterial diversity and tailored functional studies.</title>
        <authorList>
            <person name="Wylensek D."/>
            <person name="Hitch T.C.A."/>
            <person name="Clavel T."/>
        </authorList>
    </citation>
    <scope>NUCLEOTIDE SEQUENCE [LARGE SCALE GENOMIC DNA]</scope>
    <source>
        <strain evidence="10 11">NM-380-WT-3C1</strain>
    </source>
</reference>
<dbReference type="GO" id="GO:0072344">
    <property type="term" value="P:rescue of stalled ribosome"/>
    <property type="evidence" value="ECO:0007669"/>
    <property type="project" value="UniProtKB-UniRule"/>
</dbReference>
<comment type="subunit">
    <text evidence="7">Homodimer. Binds to stalled ribosomes, contacting rRNA.</text>
</comment>
<dbReference type="PROSITE" id="PS50828">
    <property type="entry name" value="SMR"/>
    <property type="match status" value="1"/>
</dbReference>
<comment type="function">
    <text evidence="7">Acts as a ribosome collision sensor, splitting the ribosome into its 2 subunits. Detects stalled/collided 70S ribosomes which it binds and splits by an ATP-hydrolysis driven conformational change. Acts upstream of the ribosome quality control system (RQC), a ribosome-associated complex that mediates the extraction of incompletely synthesized nascent chains from stalled ribosomes and their subsequent degradation. Probably generates substrates for RQC.</text>
</comment>
<dbReference type="Pfam" id="PF01713">
    <property type="entry name" value="Smr"/>
    <property type="match status" value="1"/>
</dbReference>
<feature type="domain" description="Smr" evidence="9">
    <location>
        <begin position="685"/>
        <end position="759"/>
    </location>
</feature>
<keyword evidence="11" id="KW-1185">Reference proteome</keyword>
<dbReference type="Pfam" id="PF00488">
    <property type="entry name" value="MutS_V"/>
    <property type="match status" value="1"/>
</dbReference>
<evidence type="ECO:0000256" key="5">
    <source>
        <dbReference type="ARBA" id="ARBA00022884"/>
    </source>
</evidence>
<organism evidence="10 11">
    <name type="scientific">Bullifex porci</name>
    <dbReference type="NCBI Taxonomy" id="2606638"/>
    <lineage>
        <taxon>Bacteria</taxon>
        <taxon>Pseudomonadati</taxon>
        <taxon>Spirochaetota</taxon>
        <taxon>Spirochaetia</taxon>
        <taxon>Spirochaetales</taxon>
        <taxon>Spirochaetaceae</taxon>
        <taxon>Bullifex</taxon>
    </lineage>
</organism>
<dbReference type="EMBL" id="VUNN01000005">
    <property type="protein sequence ID" value="MSU05965.1"/>
    <property type="molecule type" value="Genomic_DNA"/>
</dbReference>
<dbReference type="PROSITE" id="PS00486">
    <property type="entry name" value="DNA_MISMATCH_REPAIR_2"/>
    <property type="match status" value="1"/>
</dbReference>
<gene>
    <name evidence="7" type="primary">mutS2</name>
    <name evidence="7" type="synonym">rqcU</name>
    <name evidence="10" type="ORF">FYJ80_04120</name>
</gene>
<evidence type="ECO:0000313" key="10">
    <source>
        <dbReference type="EMBL" id="MSU05965.1"/>
    </source>
</evidence>
<dbReference type="PIRSF" id="PIRSF005814">
    <property type="entry name" value="MutS_YshD"/>
    <property type="match status" value="1"/>
</dbReference>
<dbReference type="InterPro" id="IPR036063">
    <property type="entry name" value="Smr_dom_sf"/>
</dbReference>
<dbReference type="Proteomes" id="UP000460549">
    <property type="component" value="Unassembled WGS sequence"/>
</dbReference>
<evidence type="ECO:0000256" key="3">
    <source>
        <dbReference type="ARBA" id="ARBA00022801"/>
    </source>
</evidence>
<dbReference type="SUPFAM" id="SSF52540">
    <property type="entry name" value="P-loop containing nucleoside triphosphate hydrolases"/>
    <property type="match status" value="1"/>
</dbReference>
<evidence type="ECO:0000256" key="2">
    <source>
        <dbReference type="ARBA" id="ARBA00022741"/>
    </source>
</evidence>
<keyword evidence="4 7" id="KW-0067">ATP-binding</keyword>
<feature type="coiled-coil region" evidence="8">
    <location>
        <begin position="501"/>
        <end position="547"/>
    </location>
</feature>
<dbReference type="GO" id="GO:0030983">
    <property type="term" value="F:mismatched DNA binding"/>
    <property type="evidence" value="ECO:0007669"/>
    <property type="project" value="InterPro"/>
</dbReference>
<sequence length="759" mass="85294">MINKQALIDLELDSVLSLVRHHSICSKGKESITESLITDNLSLINERANKIDELIALIKIKGESVNYFVAIDNIFTYKNSASFDGKDIYSVGCFLSAIPSLEAFLSKELIDKDLIELKDNISLSIDEDGLVKETHPLLYPLYKKVEETKQRRQIYSQNFLSSHLDAAQNLNAVYRNERVVLPIKREKRGDVEGYIQGSSQSGGTLFIEPFELVELNNQVVLAEEEIIRMKQKILLDISLKIRSHLDALRYLDEFVTDFDIHYSAACFVIKNKAVRIESSKSIKLINARHPLLGKKAVPITLCLDESTKCVVLSGANAGGKTVSMKTVALFTLLNQIFGFAPCEEGSALPIYSNVYTDIGDGQSISENFSTFSHHMSNVAYITKKADESSLILLDELGSGTDPQEGSALTIALLDSLMKKGSTVFITSHYSTVKMHAYNTDFMMNASMEFDERSSMPTYKIIPGLPGESHAIEIAKRMGVSKEVIAAAKENLGSTANVTKLMNELSGKNRALDRKITQLELEKRELIKREKEAELIKLQNESLEKKLRKEGDIELNKFLNSARKELERLVHDVSTGKLNSEKTKNVKQFIKKLENKANETHERVKSEEEEEINSIEYDFKEGDEVLCGSYSRRGIILKDLGKGRYQVALDNIKMTLTKKELQPAKKEEIKFSSSYKISAVKPSLVMDVRGLTLKETLEKLDTQLEGCLVYNLSSFSIIHGYGDGILSRGIHEYLKKQKDVKDYRFATPEDGGMGKTYVFF</sequence>
<feature type="binding site" evidence="7">
    <location>
        <begin position="314"/>
        <end position="321"/>
    </location>
    <ligand>
        <name>ATP</name>
        <dbReference type="ChEBI" id="CHEBI:30616"/>
    </ligand>
</feature>
<dbReference type="GO" id="GO:0140664">
    <property type="term" value="F:ATP-dependent DNA damage sensor activity"/>
    <property type="evidence" value="ECO:0007669"/>
    <property type="project" value="InterPro"/>
</dbReference>
<dbReference type="GO" id="GO:0043023">
    <property type="term" value="F:ribosomal large subunit binding"/>
    <property type="evidence" value="ECO:0007669"/>
    <property type="project" value="UniProtKB-UniRule"/>
</dbReference>
<evidence type="ECO:0000256" key="8">
    <source>
        <dbReference type="SAM" id="Coils"/>
    </source>
</evidence>
<dbReference type="Gene3D" id="3.30.1370.110">
    <property type="match status" value="1"/>
</dbReference>